<evidence type="ECO:0000259" key="18">
    <source>
        <dbReference type="PROSITE" id="PS50016"/>
    </source>
</evidence>
<dbReference type="InterPro" id="IPR024610">
    <property type="entry name" value="ING_N_histone-binding"/>
</dbReference>
<evidence type="ECO:0000256" key="8">
    <source>
        <dbReference type="ARBA" id="ARBA00023204"/>
    </source>
</evidence>
<dbReference type="Gene3D" id="3.30.40.10">
    <property type="entry name" value="Zinc/RING finger domain, C3HC4 (zinc finger)"/>
    <property type="match status" value="1"/>
</dbReference>
<dbReference type="InterPro" id="IPR001965">
    <property type="entry name" value="Znf_PHD"/>
</dbReference>
<dbReference type="SUPFAM" id="SSF57903">
    <property type="entry name" value="FYVE/PHD zinc finger"/>
    <property type="match status" value="1"/>
</dbReference>
<evidence type="ECO:0000256" key="3">
    <source>
        <dbReference type="ARBA" id="ARBA00022723"/>
    </source>
</evidence>
<keyword evidence="8" id="KW-0234">DNA repair</keyword>
<feature type="site" description="Histone H3K4me3 binding" evidence="13">
    <location>
        <position position="228"/>
    </location>
</feature>
<sequence length="271" mass="30510">MDPSSALEQTTLDISNLQSEFKYLLDEIAGADLKIYDHRKKYIQLDSQVQKFYKQHGSLTENPREVELSGKIYGEIQTCRDLQQNKCVLANTALFLVTKHLNKLSETIKTLEEEGSLAPLENEEKEAESGGESREGSVLSGSGEGRRRKNATPGPGSSATRRKRRGEGTPQGRNKDSTPLGSGSADPNFDLQDYNDDLFSGYNQAEEDDKQLYCFCQSVSYGEMVACDGPHCKFEWFHYTCVNLKEPPKGSWYCPDCRQELANSRLKKRKL</sequence>
<evidence type="ECO:0000256" key="6">
    <source>
        <dbReference type="ARBA" id="ARBA00022833"/>
    </source>
</evidence>
<dbReference type="GO" id="GO:0006355">
    <property type="term" value="P:regulation of DNA-templated transcription"/>
    <property type="evidence" value="ECO:0007669"/>
    <property type="project" value="TreeGrafter"/>
</dbReference>
<evidence type="ECO:0000256" key="17">
    <source>
        <dbReference type="SAM" id="MobiDB-lite"/>
    </source>
</evidence>
<feature type="site" description="Histone H3K4me3 binding" evidence="13">
    <location>
        <position position="213"/>
    </location>
</feature>
<evidence type="ECO:0000256" key="11">
    <source>
        <dbReference type="ARBA" id="ARBA00023306"/>
    </source>
</evidence>
<keyword evidence="10" id="KW-0469">Meiosis</keyword>
<dbReference type="GO" id="GO:0005634">
    <property type="term" value="C:nucleus"/>
    <property type="evidence" value="ECO:0007669"/>
    <property type="project" value="UniProtKB-SubCell"/>
</dbReference>
<dbReference type="GO" id="GO:0035267">
    <property type="term" value="C:NuA4 histone acetyltransferase complex"/>
    <property type="evidence" value="ECO:0007669"/>
    <property type="project" value="EnsemblFungi"/>
</dbReference>
<keyword evidence="11" id="KW-0131">Cell cycle</keyword>
<evidence type="ECO:0000256" key="7">
    <source>
        <dbReference type="ARBA" id="ARBA00022853"/>
    </source>
</evidence>
<dbReference type="SMART" id="SM01408">
    <property type="entry name" value="ING"/>
    <property type="match status" value="1"/>
</dbReference>
<dbReference type="InterPro" id="IPR013083">
    <property type="entry name" value="Znf_RING/FYVE/PHD"/>
</dbReference>
<proteinExistence type="inferred from homology"/>
<dbReference type="GO" id="GO:0004402">
    <property type="term" value="F:histone acetyltransferase activity"/>
    <property type="evidence" value="ECO:0007669"/>
    <property type="project" value="EnsemblFungi"/>
</dbReference>
<dbReference type="InterPro" id="IPR019787">
    <property type="entry name" value="Znf_PHD-finger"/>
</dbReference>
<feature type="binding site" evidence="14">
    <location>
        <position position="214"/>
    </location>
    <ligand>
        <name>Zn(2+)</name>
        <dbReference type="ChEBI" id="CHEBI:29105"/>
        <label>1</label>
    </ligand>
</feature>
<evidence type="ECO:0000256" key="5">
    <source>
        <dbReference type="ARBA" id="ARBA00022771"/>
    </source>
</evidence>
<dbReference type="InterPro" id="IPR019786">
    <property type="entry name" value="Zinc_finger_PHD-type_CS"/>
</dbReference>
<dbReference type="GO" id="GO:0032777">
    <property type="term" value="C:piccolo histone acetyltransferase complex"/>
    <property type="evidence" value="ECO:0007669"/>
    <property type="project" value="EnsemblFungi"/>
</dbReference>
<name>A0A1G4JMX9_9SACH</name>
<gene>
    <name evidence="19" type="ORF">LADA_0F12046G</name>
</gene>
<dbReference type="EMBL" id="LT598458">
    <property type="protein sequence ID" value="SCU91788.1"/>
    <property type="molecule type" value="Genomic_DNA"/>
</dbReference>
<dbReference type="Pfam" id="PF12998">
    <property type="entry name" value="ING"/>
    <property type="match status" value="1"/>
</dbReference>
<dbReference type="PROSITE" id="PS01359">
    <property type="entry name" value="ZF_PHD_1"/>
    <property type="match status" value="1"/>
</dbReference>
<evidence type="ECO:0000256" key="10">
    <source>
        <dbReference type="ARBA" id="ARBA00023254"/>
    </source>
</evidence>
<dbReference type="SMART" id="SM00249">
    <property type="entry name" value="PHD"/>
    <property type="match status" value="1"/>
</dbReference>
<feature type="site" description="Histone H3K4me3 binding" evidence="13">
    <location>
        <position position="224"/>
    </location>
</feature>
<dbReference type="PROSITE" id="PS50016">
    <property type="entry name" value="ZF_PHD_2"/>
    <property type="match status" value="1"/>
</dbReference>
<dbReference type="GO" id="GO:0000786">
    <property type="term" value="C:nucleosome"/>
    <property type="evidence" value="ECO:0007669"/>
    <property type="project" value="EnsemblFungi"/>
</dbReference>
<dbReference type="PANTHER" id="PTHR10333">
    <property type="entry name" value="INHIBITOR OF GROWTH PROTEIN"/>
    <property type="match status" value="1"/>
</dbReference>
<dbReference type="PANTHER" id="PTHR10333:SF100">
    <property type="entry name" value="CHROMATIN MODIFICATION-RELATED PROTEIN YNG2"/>
    <property type="match status" value="1"/>
</dbReference>
<dbReference type="GO" id="GO:0006281">
    <property type="term" value="P:DNA repair"/>
    <property type="evidence" value="ECO:0007669"/>
    <property type="project" value="UniProtKB-KW"/>
</dbReference>
<dbReference type="CDD" id="cd16858">
    <property type="entry name" value="ING_ING3_Yng2p"/>
    <property type="match status" value="1"/>
</dbReference>
<evidence type="ECO:0000256" key="9">
    <source>
        <dbReference type="ARBA" id="ARBA00023242"/>
    </source>
</evidence>
<comment type="domain">
    <text evidence="16">The PHD-type zinc finger mediates the binding to H3K4me3.</text>
</comment>
<evidence type="ECO:0000256" key="12">
    <source>
        <dbReference type="ARBA" id="ARBA00037044"/>
    </source>
</evidence>
<evidence type="ECO:0000256" key="2">
    <source>
        <dbReference type="ARBA" id="ARBA00010210"/>
    </source>
</evidence>
<dbReference type="Proteomes" id="UP000190274">
    <property type="component" value="Chromosome F"/>
</dbReference>
<feature type="binding site" evidence="14">
    <location>
        <position position="232"/>
    </location>
    <ligand>
        <name>Zn(2+)</name>
        <dbReference type="ChEBI" id="CHEBI:29105"/>
        <label>2</label>
    </ligand>
</feature>
<dbReference type="CDD" id="cd15505">
    <property type="entry name" value="PHD_ING"/>
    <property type="match status" value="1"/>
</dbReference>
<feature type="binding site" evidence="14">
    <location>
        <position position="254"/>
    </location>
    <ligand>
        <name>Zn(2+)</name>
        <dbReference type="ChEBI" id="CHEBI:29105"/>
        <label>2</label>
    </ligand>
</feature>
<keyword evidence="20" id="KW-1185">Reference proteome</keyword>
<feature type="binding site" evidence="14">
    <location>
        <position position="257"/>
    </location>
    <ligand>
        <name>Zn(2+)</name>
        <dbReference type="ChEBI" id="CHEBI:29105"/>
        <label>2</label>
    </ligand>
</feature>
<keyword evidence="3 14" id="KW-0479">Metal-binding</keyword>
<evidence type="ECO:0000256" key="1">
    <source>
        <dbReference type="ARBA" id="ARBA00004123"/>
    </source>
</evidence>
<comment type="function">
    <text evidence="12">Component of the NuA4 histone acetyltransferase complex which is involved in transcriptional activation of selected genes principally by acetylation of nucleosomal histone H4 and H2A. The NuA4 complex is also involved in DNA repair. Involved in cell cycle progression and meiosis.</text>
</comment>
<evidence type="ECO:0000256" key="14">
    <source>
        <dbReference type="PIRSR" id="PIRSR628651-51"/>
    </source>
</evidence>
<reference evidence="19 20" key="1">
    <citation type="submission" date="2016-03" db="EMBL/GenBank/DDBJ databases">
        <authorList>
            <person name="Devillers H."/>
        </authorList>
    </citation>
    <scope>NUCLEOTIDE SEQUENCE [LARGE SCALE GENOMIC DNA]</scope>
    <source>
        <strain evidence="19">CBS 10888</strain>
    </source>
</reference>
<feature type="region of interest" description="Disordered" evidence="17">
    <location>
        <begin position="115"/>
        <end position="189"/>
    </location>
</feature>
<accession>A0A1G4JMX9</accession>
<dbReference type="GO" id="GO:0008270">
    <property type="term" value="F:zinc ion binding"/>
    <property type="evidence" value="ECO:0007669"/>
    <property type="project" value="UniProtKB-KW"/>
</dbReference>
<dbReference type="FunFam" id="3.30.40.10:FF:000436">
    <property type="entry name" value="Chromatin modification-related protein"/>
    <property type="match status" value="1"/>
</dbReference>
<feature type="site" description="Histone H3K4me3 binding" evidence="13">
    <location>
        <position position="236"/>
    </location>
</feature>
<dbReference type="STRING" id="1266660.A0A1G4JMX9"/>
<evidence type="ECO:0000256" key="13">
    <source>
        <dbReference type="PIRSR" id="PIRSR628651-50"/>
    </source>
</evidence>
<keyword evidence="6 14" id="KW-0862">Zinc</keyword>
<dbReference type="GO" id="GO:0140002">
    <property type="term" value="F:histone H3K4me3 reader activity"/>
    <property type="evidence" value="ECO:0007669"/>
    <property type="project" value="EnsemblFungi"/>
</dbReference>
<dbReference type="InterPro" id="IPR028651">
    <property type="entry name" value="ING_fam"/>
</dbReference>
<keyword evidence="9 16" id="KW-0539">Nucleus</keyword>
<feature type="domain" description="PHD-type" evidence="18">
    <location>
        <begin position="211"/>
        <end position="260"/>
    </location>
</feature>
<keyword evidence="4" id="KW-0227">DNA damage</keyword>
<evidence type="ECO:0000256" key="16">
    <source>
        <dbReference type="RuleBase" id="RU361213"/>
    </source>
</evidence>
<evidence type="ECO:0000313" key="19">
    <source>
        <dbReference type="EMBL" id="SCU91788.1"/>
    </source>
</evidence>
<comment type="function">
    <text evidence="16">Component of an histone acetyltransferase complex.</text>
</comment>
<dbReference type="AlphaFoldDB" id="A0A1G4JMX9"/>
<dbReference type="GO" id="GO:0005829">
    <property type="term" value="C:cytosol"/>
    <property type="evidence" value="ECO:0007669"/>
    <property type="project" value="EnsemblFungi"/>
</dbReference>
<dbReference type="GO" id="GO:0051321">
    <property type="term" value="P:meiotic cell cycle"/>
    <property type="evidence" value="ECO:0007669"/>
    <property type="project" value="UniProtKB-KW"/>
</dbReference>
<feature type="binding site" evidence="14">
    <location>
        <position position="216"/>
    </location>
    <ligand>
        <name>Zn(2+)</name>
        <dbReference type="ChEBI" id="CHEBI:29105"/>
        <label>1</label>
    </ligand>
</feature>
<evidence type="ECO:0000313" key="20">
    <source>
        <dbReference type="Proteomes" id="UP000190274"/>
    </source>
</evidence>
<organism evidence="19 20">
    <name type="scientific">Lachancea dasiensis</name>
    <dbReference type="NCBI Taxonomy" id="1072105"/>
    <lineage>
        <taxon>Eukaryota</taxon>
        <taxon>Fungi</taxon>
        <taxon>Dikarya</taxon>
        <taxon>Ascomycota</taxon>
        <taxon>Saccharomycotina</taxon>
        <taxon>Saccharomycetes</taxon>
        <taxon>Saccharomycetales</taxon>
        <taxon>Saccharomycetaceae</taxon>
        <taxon>Lachancea</taxon>
    </lineage>
</organism>
<feature type="binding site" evidence="14">
    <location>
        <position position="241"/>
    </location>
    <ligand>
        <name>Zn(2+)</name>
        <dbReference type="ChEBI" id="CHEBI:29105"/>
        <label>1</label>
    </ligand>
</feature>
<feature type="binding site" evidence="14">
    <location>
        <position position="227"/>
    </location>
    <ligand>
        <name>Zn(2+)</name>
        <dbReference type="ChEBI" id="CHEBI:29105"/>
        <label>2</label>
    </ligand>
</feature>
<comment type="subcellular location">
    <subcellularLocation>
        <location evidence="1 16">Nucleus</location>
    </subcellularLocation>
</comment>
<dbReference type="OrthoDB" id="5411773at2759"/>
<evidence type="ECO:0000256" key="4">
    <source>
        <dbReference type="ARBA" id="ARBA00022763"/>
    </source>
</evidence>
<keyword evidence="5 15" id="KW-0863">Zinc-finger</keyword>
<comment type="similarity">
    <text evidence="2 16">Belongs to the ING family.</text>
</comment>
<comment type="subunit">
    <text evidence="16">Component of an histone acetyltransferase complex. Interacts with H3K4me3 and to a lesser extent with H3K4me2.</text>
</comment>
<dbReference type="InterPro" id="IPR011011">
    <property type="entry name" value="Znf_FYVE_PHD"/>
</dbReference>
<keyword evidence="7 16" id="KW-0156">Chromatin regulator</keyword>
<feature type="binding site" evidence="14">
    <location>
        <position position="238"/>
    </location>
    <ligand>
        <name>Zn(2+)</name>
        <dbReference type="ChEBI" id="CHEBI:29105"/>
        <label>1</label>
    </ligand>
</feature>
<dbReference type="Gene3D" id="6.10.140.1740">
    <property type="match status" value="1"/>
</dbReference>
<evidence type="ECO:0000256" key="15">
    <source>
        <dbReference type="PROSITE-ProRule" id="PRU00146"/>
    </source>
</evidence>
<protein>
    <recommendedName>
        <fullName evidence="16">Chromatin modification-related protein</fullName>
    </recommendedName>
</protein>